<proteinExistence type="predicted"/>
<evidence type="ECO:0000313" key="3">
    <source>
        <dbReference type="EMBL" id="KNZ64240.1"/>
    </source>
</evidence>
<name>A0A0L6VVJ1_9BASI</name>
<keyword evidence="4" id="KW-1185">Reference proteome</keyword>
<keyword evidence="2" id="KW-0472">Membrane</keyword>
<dbReference type="EMBL" id="LAVV01000566">
    <property type="protein sequence ID" value="KNZ64240.1"/>
    <property type="molecule type" value="Genomic_DNA"/>
</dbReference>
<reference evidence="3 4" key="1">
    <citation type="submission" date="2015-08" db="EMBL/GenBank/DDBJ databases">
        <title>Next Generation Sequencing and Analysis of the Genome of Puccinia sorghi L Schw, the Causal Agent of Maize Common Rust.</title>
        <authorList>
            <person name="Rochi L."/>
            <person name="Burguener G."/>
            <person name="Darino M."/>
            <person name="Turjanski A."/>
            <person name="Kreff E."/>
            <person name="Dieguez M.J."/>
            <person name="Sacco F."/>
        </authorList>
    </citation>
    <scope>NUCLEOTIDE SEQUENCE [LARGE SCALE GENOMIC DNA]</scope>
    <source>
        <strain evidence="3 4">RO10H11247</strain>
    </source>
</reference>
<feature type="transmembrane region" description="Helical" evidence="2">
    <location>
        <begin position="148"/>
        <end position="168"/>
    </location>
</feature>
<sequence>MSSVAATAETCSHPLAYISSTPCYGMFSLCFLCSLQVQQICSHFYKINCLSILLIRSKPQLPFFMHQTSVSALNQKHTLSKPNIYLNFGNSLIISASTKITPSPPVLSNHNDPSSSTVSRTQTPLSGSSITFLASLVFSMFSPSFPHLINIVIFASYTLPVAIALLYFKDTFTSIFEPFPLRFDKPNLPLEYSHQHEFPATTSCPSSDILFYVTSVSVSKKNPKLLLTTAQPPELVATLPTPSSSIISNPIHYLQATSVASSPQLCCLLISVCCVFDHLINLRYAFLSSLLMLFLFSVSRNQLFNLSYFSHLNTRENISTLLIQLCSSDNLPQVFLSIDPGVRFLFSLDWRDVYNALKPTLVGPFLHNPGTRLSMMNATNVCFLEVIFSIDTIEGEIKKPLWKSGTTSWKFSMYDSEPQQKQEKHKKRNDNYGGATEADIIMNGVLICTRGSERAAPCWLCYRKVMGIETESYPQEDESSVEVVFSSWFASSSRSSGMIASPSCAHTIVIGIKNYLVGLLWVPGKKKDSLTESWFSNSRSRSSASRRPQGVLISLGPDSPPEASRLLSIPTWVWILSPCRWDALNCTEEQEPVSHDEIENGAVRGKALQRLIFAGKDHKSVEVISRLFMHAVHLLDHRNMILPAQSLRFLPVIVGGCFNPRHLRICILFLKVGNKSSAPGWLNGFLCGHVTVARMFSSLSATWLFFPTPTGLVLRFLYISRVRALPSRVARLGGSNKRIAPYDEYT</sequence>
<evidence type="ECO:0000256" key="1">
    <source>
        <dbReference type="SAM" id="MobiDB-lite"/>
    </source>
</evidence>
<organism evidence="3 4">
    <name type="scientific">Puccinia sorghi</name>
    <dbReference type="NCBI Taxonomy" id="27349"/>
    <lineage>
        <taxon>Eukaryota</taxon>
        <taxon>Fungi</taxon>
        <taxon>Dikarya</taxon>
        <taxon>Basidiomycota</taxon>
        <taxon>Pucciniomycotina</taxon>
        <taxon>Pucciniomycetes</taxon>
        <taxon>Pucciniales</taxon>
        <taxon>Pucciniaceae</taxon>
        <taxon>Puccinia</taxon>
    </lineage>
</organism>
<gene>
    <name evidence="3" type="ORF">VP01_1050g4</name>
</gene>
<keyword evidence="2" id="KW-1133">Transmembrane helix</keyword>
<dbReference type="VEuPathDB" id="FungiDB:VP01_1050g4"/>
<feature type="region of interest" description="Disordered" evidence="1">
    <location>
        <begin position="105"/>
        <end position="124"/>
    </location>
</feature>
<evidence type="ECO:0000256" key="2">
    <source>
        <dbReference type="SAM" id="Phobius"/>
    </source>
</evidence>
<dbReference type="AlphaFoldDB" id="A0A0L6VVJ1"/>
<comment type="caution">
    <text evidence="3">The sequence shown here is derived from an EMBL/GenBank/DDBJ whole genome shotgun (WGS) entry which is preliminary data.</text>
</comment>
<keyword evidence="2" id="KW-0812">Transmembrane</keyword>
<accession>A0A0L6VVJ1</accession>
<evidence type="ECO:0000313" key="4">
    <source>
        <dbReference type="Proteomes" id="UP000037035"/>
    </source>
</evidence>
<protein>
    <submittedName>
        <fullName evidence="3">Uncharacterized protein</fullName>
    </submittedName>
</protein>
<dbReference type="Proteomes" id="UP000037035">
    <property type="component" value="Unassembled WGS sequence"/>
</dbReference>